<dbReference type="Pfam" id="PF17064">
    <property type="entry name" value="QVR"/>
    <property type="match status" value="1"/>
</dbReference>
<evidence type="ECO:0008006" key="6">
    <source>
        <dbReference type="Google" id="ProtNLM"/>
    </source>
</evidence>
<gene>
    <name evidence="4" type="ORF">T265_07704</name>
</gene>
<keyword evidence="5" id="KW-1185">Reference proteome</keyword>
<keyword evidence="1" id="KW-0732">Signal</keyword>
<dbReference type="GO" id="GO:0030431">
    <property type="term" value="P:sleep"/>
    <property type="evidence" value="ECO:0007669"/>
    <property type="project" value="InterPro"/>
</dbReference>
<evidence type="ECO:0000313" key="4">
    <source>
        <dbReference type="EMBL" id="KER24705.1"/>
    </source>
</evidence>
<sequence>MLSRHSVQNRFEDLSLSMPLVFAGKPNLRLVILRLQRVPAAAPDRPQQMWTQWLHVERQTGYGAPNLLGCSAYRCREESPEKRYPIPTADSEKPIFDAKLVRLSKALGDSDPENAATWTEVNKELSSLNEYPAISIPGPLAAKKVIQLSDAAIKTAKTPLVDRRLRGKRLIMWASFSGKITPEKLAQSIISSVFTKPDKSLHAEWLRQKGSKRTHRHLVTPSSPSDVQEILEGGGSIQKANSMIRRLAGDCPLDARKLGRRRSRVEARNRLPPGTKPDDPKLMTRPIVVIFPCAPETGPTKPAASPDSSFYSTTTGLSPTKGRDALEEANPTCKQRPNYVELSTLISASEDTAAAAHSSTKSQPLNWTESDSSATPFFHLCLSGERQPLTDKNKTDPEILGKCLDSVYQSVNPATPFFHLCLSGERQPLTDKNKTDPGNFGKSLDPVYQSVNPATPFFHLCLSGERQPLTDKNKTDPGNLGKSLDPVYQSLVWVSVGVSLTRQLKNDFSFVQRVLPLKNVSSIRSCVGWDVLHMPKHRLPKRVLFSMPNSEWRKQRGGQPLTWQRSMKEITKRLGALVWVSVGVSLTRQLKNDFSFVQRVLPLKNVSSIRSCVGWDVLHMPKHRLPKRVLFSMPNSEWRKQRGGQPLTWQRSMKEITKRLGAVGATCFPGWGPHCTWSQALQDMVSNRSHCALSNPTLPSLDRSNGKSCYVCNSSVDANCLDSFSPHQSPLRPTRCNVVDARFCIKTTGIYGGFVGVNRFCSSFDLGTQCDYVSFPDHDRIYRACVFTCSSDECNRAFLASISWLHFGPSIALLITCTEFRIPSILSCLDHCKTILLRFLWRDVPSGYCTNLLTGRSVVRTRLLPLDFPCLGLGNLAVSQSSRLLRVA</sequence>
<dbReference type="EMBL" id="KL596800">
    <property type="protein sequence ID" value="KER24705.1"/>
    <property type="molecule type" value="Genomic_DNA"/>
</dbReference>
<dbReference type="Proteomes" id="UP000054324">
    <property type="component" value="Unassembled WGS sequence"/>
</dbReference>
<evidence type="ECO:0000313" key="5">
    <source>
        <dbReference type="Proteomes" id="UP000054324"/>
    </source>
</evidence>
<evidence type="ECO:0000256" key="1">
    <source>
        <dbReference type="ARBA" id="ARBA00022729"/>
    </source>
</evidence>
<keyword evidence="2" id="KW-0325">Glycoprotein</keyword>
<dbReference type="GeneID" id="20321883"/>
<dbReference type="GO" id="GO:0032222">
    <property type="term" value="P:regulation of synaptic transmission, cholinergic"/>
    <property type="evidence" value="ECO:0007669"/>
    <property type="project" value="InterPro"/>
</dbReference>
<feature type="compositionally biased region" description="Polar residues" evidence="3">
    <location>
        <begin position="306"/>
        <end position="318"/>
    </location>
</feature>
<feature type="region of interest" description="Disordered" evidence="3">
    <location>
        <begin position="297"/>
        <end position="323"/>
    </location>
</feature>
<dbReference type="CTD" id="20321883"/>
<dbReference type="InterPro" id="IPR031424">
    <property type="entry name" value="QVR-like"/>
</dbReference>
<reference evidence="4 5" key="1">
    <citation type="submission" date="2013-11" db="EMBL/GenBank/DDBJ databases">
        <title>Opisthorchis viverrini - life in the bile duct.</title>
        <authorList>
            <person name="Young N.D."/>
            <person name="Nagarajan N."/>
            <person name="Lin S.J."/>
            <person name="Korhonen P.K."/>
            <person name="Jex A.R."/>
            <person name="Hall R.S."/>
            <person name="Safavi-Hemami H."/>
            <person name="Kaewkong W."/>
            <person name="Bertrand D."/>
            <person name="Gao S."/>
            <person name="Seet Q."/>
            <person name="Wongkham S."/>
            <person name="Teh B.T."/>
            <person name="Wongkham C."/>
            <person name="Intapan P.M."/>
            <person name="Maleewong W."/>
            <person name="Yang X."/>
            <person name="Hu M."/>
            <person name="Wang Z."/>
            <person name="Hofmann A."/>
            <person name="Sternberg P.W."/>
            <person name="Tan P."/>
            <person name="Wang J."/>
            <person name="Gasser R.B."/>
        </authorList>
    </citation>
    <scope>NUCLEOTIDE SEQUENCE [LARGE SCALE GENOMIC DNA]</scope>
</reference>
<protein>
    <recommendedName>
        <fullName evidence="6">Protein quiver</fullName>
    </recommendedName>
</protein>
<evidence type="ECO:0000256" key="3">
    <source>
        <dbReference type="SAM" id="MobiDB-lite"/>
    </source>
</evidence>
<dbReference type="KEGG" id="ovi:T265_07704"/>
<name>A0A074ZN05_OPIVI</name>
<accession>A0A074ZN05</accession>
<organism evidence="4 5">
    <name type="scientific">Opisthorchis viverrini</name>
    <name type="common">Southeast Asian liver fluke</name>
    <dbReference type="NCBI Taxonomy" id="6198"/>
    <lineage>
        <taxon>Eukaryota</taxon>
        <taxon>Metazoa</taxon>
        <taxon>Spiralia</taxon>
        <taxon>Lophotrochozoa</taxon>
        <taxon>Platyhelminthes</taxon>
        <taxon>Trematoda</taxon>
        <taxon>Digenea</taxon>
        <taxon>Opisthorchiida</taxon>
        <taxon>Opisthorchiata</taxon>
        <taxon>Opisthorchiidae</taxon>
        <taxon>Opisthorchis</taxon>
    </lineage>
</organism>
<dbReference type="CDD" id="cd23590">
    <property type="entry name" value="TFP_LU_ECD_Bou"/>
    <property type="match status" value="1"/>
</dbReference>
<feature type="region of interest" description="Disordered" evidence="3">
    <location>
        <begin position="260"/>
        <end position="282"/>
    </location>
</feature>
<dbReference type="RefSeq" id="XP_009171556.1">
    <property type="nucleotide sequence ID" value="XM_009173292.1"/>
</dbReference>
<proteinExistence type="predicted"/>
<dbReference type="AlphaFoldDB" id="A0A074ZN05"/>
<dbReference type="OrthoDB" id="8188641at2759"/>
<evidence type="ECO:0000256" key="2">
    <source>
        <dbReference type="ARBA" id="ARBA00023180"/>
    </source>
</evidence>